<feature type="non-terminal residue" evidence="2">
    <location>
        <position position="368"/>
    </location>
</feature>
<name>A0A9P8ENC8_AURME</name>
<dbReference type="AlphaFoldDB" id="A0A9P8ENC8"/>
<accession>A0A9P8ENC8</accession>
<evidence type="ECO:0000256" key="1">
    <source>
        <dbReference type="SAM" id="MobiDB-lite"/>
    </source>
</evidence>
<dbReference type="EMBL" id="JAHFXF010000131">
    <property type="protein sequence ID" value="KAG9695403.1"/>
    <property type="molecule type" value="Genomic_DNA"/>
</dbReference>
<evidence type="ECO:0000313" key="2">
    <source>
        <dbReference type="EMBL" id="KAG9695403.1"/>
    </source>
</evidence>
<dbReference type="InterPro" id="IPR038883">
    <property type="entry name" value="AN11006-like"/>
</dbReference>
<evidence type="ECO:0000313" key="3">
    <source>
        <dbReference type="Proteomes" id="UP000779574"/>
    </source>
</evidence>
<comment type="caution">
    <text evidence="2">The sequence shown here is derived from an EMBL/GenBank/DDBJ whole genome shotgun (WGS) entry which is preliminary data.</text>
</comment>
<dbReference type="PANTHER" id="PTHR42085">
    <property type="entry name" value="F-BOX DOMAIN-CONTAINING PROTEIN"/>
    <property type="match status" value="1"/>
</dbReference>
<protein>
    <submittedName>
        <fullName evidence="2">Uncharacterized protein</fullName>
    </submittedName>
</protein>
<gene>
    <name evidence="2" type="ORF">KCU76_g4498</name>
</gene>
<proteinExistence type="predicted"/>
<reference evidence="2" key="2">
    <citation type="submission" date="2021-08" db="EMBL/GenBank/DDBJ databases">
        <authorList>
            <person name="Gostincar C."/>
            <person name="Sun X."/>
            <person name="Song Z."/>
            <person name="Gunde-Cimerman N."/>
        </authorList>
    </citation>
    <scope>NUCLEOTIDE SEQUENCE</scope>
    <source>
        <strain evidence="2">EXF-9911</strain>
    </source>
</reference>
<organism evidence="2 3">
    <name type="scientific">Aureobasidium melanogenum</name>
    <name type="common">Aureobasidium pullulans var. melanogenum</name>
    <dbReference type="NCBI Taxonomy" id="46634"/>
    <lineage>
        <taxon>Eukaryota</taxon>
        <taxon>Fungi</taxon>
        <taxon>Dikarya</taxon>
        <taxon>Ascomycota</taxon>
        <taxon>Pezizomycotina</taxon>
        <taxon>Dothideomycetes</taxon>
        <taxon>Dothideomycetidae</taxon>
        <taxon>Dothideales</taxon>
        <taxon>Saccotheciaceae</taxon>
        <taxon>Aureobasidium</taxon>
    </lineage>
</organism>
<dbReference type="PANTHER" id="PTHR42085:SF2">
    <property type="entry name" value="F-BOX DOMAIN-CONTAINING PROTEIN"/>
    <property type="match status" value="1"/>
</dbReference>
<dbReference type="Proteomes" id="UP000779574">
    <property type="component" value="Unassembled WGS sequence"/>
</dbReference>
<dbReference type="OrthoDB" id="62952at2759"/>
<reference evidence="2" key="1">
    <citation type="journal article" date="2021" name="J Fungi (Basel)">
        <title>Virulence traits and population genomics of the black yeast Aureobasidium melanogenum.</title>
        <authorList>
            <person name="Cernosa A."/>
            <person name="Sun X."/>
            <person name="Gostincar C."/>
            <person name="Fang C."/>
            <person name="Gunde-Cimerman N."/>
            <person name="Song Z."/>
        </authorList>
    </citation>
    <scope>NUCLEOTIDE SEQUENCE</scope>
    <source>
        <strain evidence="2">EXF-9911</strain>
    </source>
</reference>
<feature type="region of interest" description="Disordered" evidence="1">
    <location>
        <begin position="343"/>
        <end position="368"/>
    </location>
</feature>
<sequence length="368" mass="42416">MSRTYDQPFRGLPRELRDMIWRELLVLDRVPFRKPERSGKPDGEPVGADSLLSPLTRMTDLRGDPLHLNLFLTNKQVFAETSPIFYSCNEFITHSLCTQCAEQCNNHVRPAVRRVRLETRSRPVPVQTQPHDIHVPWIGQHHSLDLVTIRMPYEPPAIPAHVNRAINLPYAVYLVECMLKGSIKRLRLLYPIPTGFFSPEDLWTIQLLRKGKRLLQDRDQVSKIRKVWNKADMRGYIEILNKLRDAPLAKFVARFENGSSFRVPRGNAAIVLSRIEDEPIEKDTVPRPKVRIVGPNSHLKRKLPWNPDVADPRPNKFPRLQLPAFLAFSESRSRKMPQRAVQERFKGKSNQIRHLVSEGRASFGSATS</sequence>